<evidence type="ECO:0000313" key="6">
    <source>
        <dbReference type="Proteomes" id="UP000249169"/>
    </source>
</evidence>
<keyword evidence="3" id="KW-0325">Glycoprotein</keyword>
<feature type="signal peptide" evidence="4">
    <location>
        <begin position="1"/>
        <end position="23"/>
    </location>
</feature>
<evidence type="ECO:0000256" key="3">
    <source>
        <dbReference type="ARBA" id="ARBA00023180"/>
    </source>
</evidence>
<feature type="chain" id="PRO_5016257492" description="Leucine-rich repeat domain-containing protein" evidence="4">
    <location>
        <begin position="24"/>
        <end position="283"/>
    </location>
</feature>
<dbReference type="PANTHER" id="PTHR31018">
    <property type="entry name" value="SPORULATION-SPECIFIC PROTEIN-RELATED"/>
    <property type="match status" value="1"/>
</dbReference>
<accession>A0A328C301</accession>
<evidence type="ECO:0000256" key="2">
    <source>
        <dbReference type="ARBA" id="ARBA00022729"/>
    </source>
</evidence>
<dbReference type="EMBL" id="QHKO01000006">
    <property type="protein sequence ID" value="RAL21173.1"/>
    <property type="molecule type" value="Genomic_DNA"/>
</dbReference>
<organism evidence="5 6">
    <name type="scientific">Lujinxingia litoralis</name>
    <dbReference type="NCBI Taxonomy" id="2211119"/>
    <lineage>
        <taxon>Bacteria</taxon>
        <taxon>Deltaproteobacteria</taxon>
        <taxon>Bradymonadales</taxon>
        <taxon>Lujinxingiaceae</taxon>
        <taxon>Lujinxingia</taxon>
    </lineage>
</organism>
<proteinExistence type="predicted"/>
<keyword evidence="6" id="KW-1185">Reference proteome</keyword>
<dbReference type="AlphaFoldDB" id="A0A328C301"/>
<dbReference type="OrthoDB" id="5492512at2"/>
<reference evidence="5 6" key="1">
    <citation type="submission" date="2018-05" db="EMBL/GenBank/DDBJ databases">
        <title>Lujinxingia marina gen. nov. sp. nov., a new facultative anaerobic member of the class Deltaproteobacteria, and proposal of Lujinxingaceae fam. nov.</title>
        <authorList>
            <person name="Li C.-M."/>
        </authorList>
    </citation>
    <scope>NUCLEOTIDE SEQUENCE [LARGE SCALE GENOMIC DNA]</scope>
    <source>
        <strain evidence="5 6">B210</strain>
    </source>
</reference>
<comment type="caution">
    <text evidence="5">The sequence shown here is derived from an EMBL/GenBank/DDBJ whole genome shotgun (WGS) entry which is preliminary data.</text>
</comment>
<dbReference type="InterPro" id="IPR032675">
    <property type="entry name" value="LRR_dom_sf"/>
</dbReference>
<sequence>MDTFCTTPFRRLALTALTLGALACTGSASERTPPACLETAPVDDCVLEGTRVTLRTVDELEHTCKAMCSRARALTFSLDTTVSLQGFTGLSTIDTSLRFVGNAELTHVDALTGLRHVGNIEIVNNPVLQHLPNFPHLNRLLGLRIDRTPLLSDLHAFSELREVSRPDDPRAAERGITLANLQRLEDLQGLTHLERAATLSLHANPNLRSLKGPENLHALHALHLHANPKLHTLGGLDALQRLDTLTISGSPELRRCEVDALLSRLASAPQVVELKDLSNAPCS</sequence>
<evidence type="ECO:0000256" key="1">
    <source>
        <dbReference type="ARBA" id="ARBA00004196"/>
    </source>
</evidence>
<evidence type="ECO:0000313" key="5">
    <source>
        <dbReference type="EMBL" id="RAL21173.1"/>
    </source>
</evidence>
<name>A0A328C301_9DELT</name>
<evidence type="ECO:0000256" key="4">
    <source>
        <dbReference type="SAM" id="SignalP"/>
    </source>
</evidence>
<keyword evidence="2 4" id="KW-0732">Signal</keyword>
<dbReference type="PANTHER" id="PTHR31018:SF3">
    <property type="entry name" value="RECEPTOR PROTEIN-TYROSINE KINASE"/>
    <property type="match status" value="1"/>
</dbReference>
<protein>
    <recommendedName>
        <fullName evidence="7">Leucine-rich repeat domain-containing protein</fullName>
    </recommendedName>
</protein>
<gene>
    <name evidence="5" type="ORF">DL240_13655</name>
</gene>
<dbReference type="RefSeq" id="WP_111730461.1">
    <property type="nucleotide sequence ID" value="NZ_QHKO01000006.1"/>
</dbReference>
<evidence type="ECO:0008006" key="7">
    <source>
        <dbReference type="Google" id="ProtNLM"/>
    </source>
</evidence>
<dbReference type="GO" id="GO:0030313">
    <property type="term" value="C:cell envelope"/>
    <property type="evidence" value="ECO:0007669"/>
    <property type="project" value="UniProtKB-SubCell"/>
</dbReference>
<dbReference type="SUPFAM" id="SSF52058">
    <property type="entry name" value="L domain-like"/>
    <property type="match status" value="1"/>
</dbReference>
<dbReference type="InterPro" id="IPR051648">
    <property type="entry name" value="CWI-Assembly_Regulator"/>
</dbReference>
<dbReference type="Gene3D" id="3.80.10.10">
    <property type="entry name" value="Ribonuclease Inhibitor"/>
    <property type="match status" value="1"/>
</dbReference>
<dbReference type="Proteomes" id="UP000249169">
    <property type="component" value="Unassembled WGS sequence"/>
</dbReference>
<comment type="subcellular location">
    <subcellularLocation>
        <location evidence="1">Cell envelope</location>
    </subcellularLocation>
</comment>